<reference evidence="1" key="2">
    <citation type="submission" date="2018-05" db="EMBL/GenBank/DDBJ databases">
        <title>OpunRS2 (Oryza punctata Reference Sequence Version 2).</title>
        <authorList>
            <person name="Zhang J."/>
            <person name="Kudrna D."/>
            <person name="Lee S."/>
            <person name="Talag J."/>
            <person name="Welchert J."/>
            <person name="Wing R.A."/>
        </authorList>
    </citation>
    <scope>NUCLEOTIDE SEQUENCE [LARGE SCALE GENOMIC DNA]</scope>
</reference>
<dbReference type="HOGENOM" id="CLU_2999815_0_0_1"/>
<proteinExistence type="predicted"/>
<protein>
    <submittedName>
        <fullName evidence="1">Uncharacterized protein</fullName>
    </submittedName>
</protein>
<keyword evidence="2" id="KW-1185">Reference proteome</keyword>
<name>A0A0E0JM37_ORYPU</name>
<accession>A0A0E0JM37</accession>
<evidence type="ECO:0000313" key="2">
    <source>
        <dbReference type="Proteomes" id="UP000026962"/>
    </source>
</evidence>
<evidence type="ECO:0000313" key="1">
    <source>
        <dbReference type="EnsemblPlants" id="OPUNC01G25540.1"/>
    </source>
</evidence>
<reference evidence="1" key="1">
    <citation type="submission" date="2015-04" db="UniProtKB">
        <authorList>
            <consortium name="EnsemblPlants"/>
        </authorList>
    </citation>
    <scope>IDENTIFICATION</scope>
</reference>
<dbReference type="Proteomes" id="UP000026962">
    <property type="component" value="Chromosome 1"/>
</dbReference>
<sequence>MLSIQGVVVWRPSSWLFDLHPVVKVLQVHTHHAKGKLLSCLALLVSNPNQAICCKLN</sequence>
<organism evidence="1">
    <name type="scientific">Oryza punctata</name>
    <name type="common">Red rice</name>
    <dbReference type="NCBI Taxonomy" id="4537"/>
    <lineage>
        <taxon>Eukaryota</taxon>
        <taxon>Viridiplantae</taxon>
        <taxon>Streptophyta</taxon>
        <taxon>Embryophyta</taxon>
        <taxon>Tracheophyta</taxon>
        <taxon>Spermatophyta</taxon>
        <taxon>Magnoliopsida</taxon>
        <taxon>Liliopsida</taxon>
        <taxon>Poales</taxon>
        <taxon>Poaceae</taxon>
        <taxon>BOP clade</taxon>
        <taxon>Oryzoideae</taxon>
        <taxon>Oryzeae</taxon>
        <taxon>Oryzinae</taxon>
        <taxon>Oryza</taxon>
    </lineage>
</organism>
<dbReference type="Gramene" id="OPUNC01G25540.1">
    <property type="protein sequence ID" value="OPUNC01G25540.1"/>
    <property type="gene ID" value="OPUNC01G25540"/>
</dbReference>
<dbReference type="AlphaFoldDB" id="A0A0E0JM37"/>
<dbReference type="EnsemblPlants" id="OPUNC01G25540.1">
    <property type="protein sequence ID" value="OPUNC01G25540.1"/>
    <property type="gene ID" value="OPUNC01G25540"/>
</dbReference>